<evidence type="ECO:0000256" key="3">
    <source>
        <dbReference type="ARBA" id="ARBA00004430"/>
    </source>
</evidence>
<comment type="similarity">
    <text evidence="4">Belongs to the dynein light intermediate chain family.</text>
</comment>
<dbReference type="PANTHER" id="PTHR13236:SF0">
    <property type="entry name" value="CYTOPLASMIC DYNEIN 2 LIGHT INTERMEDIATE CHAIN 1"/>
    <property type="match status" value="1"/>
</dbReference>
<keyword evidence="11" id="KW-0969">Cilium</keyword>
<evidence type="ECO:0000256" key="2">
    <source>
        <dbReference type="ARBA" id="ARBA00004300"/>
    </source>
</evidence>
<keyword evidence="10" id="KW-0243">Dynein</keyword>
<dbReference type="OrthoDB" id="10263060at2759"/>
<dbReference type="Gene3D" id="3.40.50.300">
    <property type="entry name" value="P-loop containing nucleotide triphosphate hydrolases"/>
    <property type="match status" value="1"/>
</dbReference>
<keyword evidence="13" id="KW-0206">Cytoskeleton</keyword>
<keyword evidence="7" id="KW-0963">Cytoplasm</keyword>
<evidence type="ECO:0000256" key="5">
    <source>
        <dbReference type="ARBA" id="ARBA00018863"/>
    </source>
</evidence>
<evidence type="ECO:0000256" key="1">
    <source>
        <dbReference type="ARBA" id="ARBA00004120"/>
    </source>
</evidence>
<dbReference type="GO" id="GO:0005868">
    <property type="term" value="C:cytoplasmic dynein complex"/>
    <property type="evidence" value="ECO:0007669"/>
    <property type="project" value="InterPro"/>
</dbReference>
<dbReference type="InterPro" id="IPR022780">
    <property type="entry name" value="Dynein_light_int_chain"/>
</dbReference>
<dbReference type="PANTHER" id="PTHR13236">
    <property type="entry name" value="DYNEIN 2 LIGHT INTERMEDIATE CHAIN, ISOFORM 2"/>
    <property type="match status" value="1"/>
</dbReference>
<evidence type="ECO:0000313" key="16">
    <source>
        <dbReference type="Proteomes" id="UP000024635"/>
    </source>
</evidence>
<protein>
    <recommendedName>
        <fullName evidence="5">Cytoplasmic dynein 2 light intermediate chain 1</fullName>
    </recommendedName>
</protein>
<keyword evidence="8" id="KW-0493">Microtubule</keyword>
<dbReference type="GO" id="GO:0036064">
    <property type="term" value="C:ciliary basal body"/>
    <property type="evidence" value="ECO:0007669"/>
    <property type="project" value="TreeGrafter"/>
</dbReference>
<dbReference type="GO" id="GO:0005930">
    <property type="term" value="C:axoneme"/>
    <property type="evidence" value="ECO:0007669"/>
    <property type="project" value="UniProtKB-SubCell"/>
</dbReference>
<accession>A0A016VPS0</accession>
<comment type="caution">
    <text evidence="15">The sequence shown here is derived from an EMBL/GenBank/DDBJ whole genome shotgun (WGS) entry which is preliminary data.</text>
</comment>
<dbReference type="GO" id="GO:0005874">
    <property type="term" value="C:microtubule"/>
    <property type="evidence" value="ECO:0007669"/>
    <property type="project" value="UniProtKB-KW"/>
</dbReference>
<keyword evidence="14" id="KW-0966">Cell projection</keyword>
<dbReference type="STRING" id="53326.A0A016VPS0"/>
<keyword evidence="6" id="KW-0217">Developmental protein</keyword>
<dbReference type="InterPro" id="IPR027417">
    <property type="entry name" value="P-loop_NTPase"/>
</dbReference>
<name>A0A016VPS0_9BILA</name>
<evidence type="ECO:0000256" key="7">
    <source>
        <dbReference type="ARBA" id="ARBA00022490"/>
    </source>
</evidence>
<proteinExistence type="inferred from homology"/>
<comment type="subcellular location">
    <subcellularLocation>
        <location evidence="3">Cytoplasm</location>
        <location evidence="3">Cytoskeleton</location>
        <location evidence="3">Cilium axoneme</location>
    </subcellularLocation>
    <subcellularLocation>
        <location evidence="1">Cytoplasm</location>
        <location evidence="1">Cytoskeleton</location>
        <location evidence="1">Cilium basal body</location>
    </subcellularLocation>
    <subcellularLocation>
        <location evidence="2">Cytoplasm</location>
        <location evidence="2">Cytoskeleton</location>
        <location evidence="2">Microtubule organizing center</location>
        <location evidence="2">Centrosome</location>
    </subcellularLocation>
</comment>
<keyword evidence="12" id="KW-0505">Motor protein</keyword>
<sequence length="356" mass="40481">MMDMWAMAKEKLKEKAVETATLDGKMDERTSDGSPRKTTSHVVICGVSQSGKSALVNKFLDRNEEPKETTALEYIYARRTRGNHKDVCHIWELGGGTMFAQLLAIPLVKRNIEAASLVIVLDLTRPNELWITMEQLMTTAGQIIESAMKELDQHGQDAMKSRINARTSEYKDDIRMCSPFPIPLLIIGSKYDEFQNFDSEQRRKICSTLRFLAHYCGADLVFYSAYNEQLVRVGRSFISHFAFATSVPKTKVDDHNRPIYVVSGMDTFESIGPPPVDTASFSRAGQPVHLWKQAFSDHFPQTERETSDKSTEEQELFSEPVIDNLIANREEDLEVYIKQKKDRQAAETRAAERIKT</sequence>
<dbReference type="AlphaFoldDB" id="A0A016VPS0"/>
<evidence type="ECO:0000256" key="14">
    <source>
        <dbReference type="ARBA" id="ARBA00023273"/>
    </source>
</evidence>
<dbReference type="InterPro" id="IPR040045">
    <property type="entry name" value="DYNC2LI1"/>
</dbReference>
<dbReference type="GO" id="GO:0005813">
    <property type="term" value="C:centrosome"/>
    <property type="evidence" value="ECO:0007669"/>
    <property type="project" value="UniProtKB-SubCell"/>
</dbReference>
<evidence type="ECO:0000313" key="15">
    <source>
        <dbReference type="EMBL" id="EYC28768.1"/>
    </source>
</evidence>
<gene>
    <name evidence="15" type="primary">Acey_s0007.g3412</name>
    <name evidence="15" type="synonym">Acey-xbx-1</name>
    <name evidence="15" type="ORF">Y032_0007g3412</name>
</gene>
<evidence type="ECO:0000256" key="12">
    <source>
        <dbReference type="ARBA" id="ARBA00023175"/>
    </source>
</evidence>
<reference evidence="16" key="1">
    <citation type="journal article" date="2015" name="Nat. Genet.">
        <title>The genome and transcriptome of the zoonotic hookworm Ancylostoma ceylanicum identify infection-specific gene families.</title>
        <authorList>
            <person name="Schwarz E.M."/>
            <person name="Hu Y."/>
            <person name="Antoshechkin I."/>
            <person name="Miller M.M."/>
            <person name="Sternberg P.W."/>
            <person name="Aroian R.V."/>
        </authorList>
    </citation>
    <scope>NUCLEOTIDE SEQUENCE</scope>
    <source>
        <strain evidence="16">HY135</strain>
    </source>
</reference>
<evidence type="ECO:0000256" key="10">
    <source>
        <dbReference type="ARBA" id="ARBA00023017"/>
    </source>
</evidence>
<dbReference type="EMBL" id="JARK01001343">
    <property type="protein sequence ID" value="EYC28768.1"/>
    <property type="molecule type" value="Genomic_DNA"/>
</dbReference>
<dbReference type="Proteomes" id="UP000024635">
    <property type="component" value="Unassembled WGS sequence"/>
</dbReference>
<evidence type="ECO:0000256" key="9">
    <source>
        <dbReference type="ARBA" id="ARBA00022794"/>
    </source>
</evidence>
<dbReference type="GO" id="GO:0045504">
    <property type="term" value="F:dynein heavy chain binding"/>
    <property type="evidence" value="ECO:0007669"/>
    <property type="project" value="TreeGrafter"/>
</dbReference>
<evidence type="ECO:0000256" key="8">
    <source>
        <dbReference type="ARBA" id="ARBA00022701"/>
    </source>
</evidence>
<organism evidence="15 16">
    <name type="scientific">Ancylostoma ceylanicum</name>
    <dbReference type="NCBI Taxonomy" id="53326"/>
    <lineage>
        <taxon>Eukaryota</taxon>
        <taxon>Metazoa</taxon>
        <taxon>Ecdysozoa</taxon>
        <taxon>Nematoda</taxon>
        <taxon>Chromadorea</taxon>
        <taxon>Rhabditida</taxon>
        <taxon>Rhabditina</taxon>
        <taxon>Rhabditomorpha</taxon>
        <taxon>Strongyloidea</taxon>
        <taxon>Ancylostomatidae</taxon>
        <taxon>Ancylostomatinae</taxon>
        <taxon>Ancylostoma</taxon>
    </lineage>
</organism>
<dbReference type="GO" id="GO:0035721">
    <property type="term" value="P:intraciliary retrograde transport"/>
    <property type="evidence" value="ECO:0007669"/>
    <property type="project" value="InterPro"/>
</dbReference>
<keyword evidence="16" id="KW-1185">Reference proteome</keyword>
<dbReference type="Pfam" id="PF05783">
    <property type="entry name" value="DLIC"/>
    <property type="match status" value="1"/>
</dbReference>
<evidence type="ECO:0000256" key="13">
    <source>
        <dbReference type="ARBA" id="ARBA00023212"/>
    </source>
</evidence>
<dbReference type="SUPFAM" id="SSF52540">
    <property type="entry name" value="P-loop containing nucleoside triphosphate hydrolases"/>
    <property type="match status" value="1"/>
</dbReference>
<evidence type="ECO:0000256" key="4">
    <source>
        <dbReference type="ARBA" id="ARBA00006831"/>
    </source>
</evidence>
<dbReference type="GO" id="GO:0035735">
    <property type="term" value="P:intraciliary transport involved in cilium assembly"/>
    <property type="evidence" value="ECO:0007669"/>
    <property type="project" value="InterPro"/>
</dbReference>
<evidence type="ECO:0000256" key="6">
    <source>
        <dbReference type="ARBA" id="ARBA00022473"/>
    </source>
</evidence>
<keyword evidence="9" id="KW-0970">Cilium biogenesis/degradation</keyword>
<evidence type="ECO:0000256" key="11">
    <source>
        <dbReference type="ARBA" id="ARBA00023069"/>
    </source>
</evidence>